<dbReference type="GO" id="GO:0008061">
    <property type="term" value="F:chitin binding"/>
    <property type="evidence" value="ECO:0007669"/>
    <property type="project" value="InterPro"/>
</dbReference>
<evidence type="ECO:0000256" key="1">
    <source>
        <dbReference type="ARBA" id="ARBA00004167"/>
    </source>
</evidence>
<dbReference type="SMART" id="SM00192">
    <property type="entry name" value="LDLa"/>
    <property type="match status" value="2"/>
</dbReference>
<feature type="disulfide bond" evidence="8">
    <location>
        <begin position="200"/>
        <end position="212"/>
    </location>
</feature>
<keyword evidence="12" id="KW-1185">Reference proteome</keyword>
<accession>A0AAV7X9M5</accession>
<dbReference type="EMBL" id="JAPTSV010000015">
    <property type="protein sequence ID" value="KAJ1520341.1"/>
    <property type="molecule type" value="Genomic_DNA"/>
</dbReference>
<dbReference type="SMART" id="SM00494">
    <property type="entry name" value="ChtBD2"/>
    <property type="match status" value="1"/>
</dbReference>
<comment type="caution">
    <text evidence="8">Lacks conserved residue(s) required for the propagation of feature annotation.</text>
</comment>
<name>A0AAV7X9M5_9NEOP</name>
<reference evidence="11" key="1">
    <citation type="submission" date="2022-12" db="EMBL/GenBank/DDBJ databases">
        <title>Chromosome-level genome assembly of the bean flower thrips Megalurothrips usitatus.</title>
        <authorList>
            <person name="Ma L."/>
            <person name="Liu Q."/>
            <person name="Li H."/>
            <person name="Cai W."/>
        </authorList>
    </citation>
    <scope>NUCLEOTIDE SEQUENCE</scope>
    <source>
        <strain evidence="11">Cailab_2022a</strain>
    </source>
</reference>
<dbReference type="SUPFAM" id="SSF57424">
    <property type="entry name" value="LDL receptor-like module"/>
    <property type="match status" value="2"/>
</dbReference>
<dbReference type="PROSITE" id="PS50940">
    <property type="entry name" value="CHIT_BIND_II"/>
    <property type="match status" value="1"/>
</dbReference>
<keyword evidence="5" id="KW-1133">Transmembrane helix</keyword>
<dbReference type="CDD" id="cd00112">
    <property type="entry name" value="LDLa"/>
    <property type="match status" value="2"/>
</dbReference>
<proteinExistence type="predicted"/>
<dbReference type="SUPFAM" id="SSF57625">
    <property type="entry name" value="Invertebrate chitin-binding proteins"/>
    <property type="match status" value="1"/>
</dbReference>
<dbReference type="PROSITE" id="PS50068">
    <property type="entry name" value="LDLRA_2"/>
    <property type="match status" value="2"/>
</dbReference>
<feature type="signal peptide" evidence="9">
    <location>
        <begin position="1"/>
        <end position="22"/>
    </location>
</feature>
<evidence type="ECO:0000313" key="12">
    <source>
        <dbReference type="Proteomes" id="UP001075354"/>
    </source>
</evidence>
<evidence type="ECO:0000313" key="11">
    <source>
        <dbReference type="EMBL" id="KAJ1520341.1"/>
    </source>
</evidence>
<evidence type="ECO:0000256" key="8">
    <source>
        <dbReference type="PROSITE-ProRule" id="PRU00124"/>
    </source>
</evidence>
<comment type="subcellular location">
    <subcellularLocation>
        <location evidence="2">Endomembrane system</location>
    </subcellularLocation>
    <subcellularLocation>
        <location evidence="1">Membrane</location>
        <topology evidence="1">Single-pass membrane protein</topology>
    </subcellularLocation>
</comment>
<feature type="chain" id="PRO_5044000964" description="Chitin-binding type-2 domain-containing protein" evidence="9">
    <location>
        <begin position="23"/>
        <end position="441"/>
    </location>
</feature>
<evidence type="ECO:0000256" key="4">
    <source>
        <dbReference type="ARBA" id="ARBA00022737"/>
    </source>
</evidence>
<organism evidence="11 12">
    <name type="scientific">Megalurothrips usitatus</name>
    <name type="common">bean blossom thrips</name>
    <dbReference type="NCBI Taxonomy" id="439358"/>
    <lineage>
        <taxon>Eukaryota</taxon>
        <taxon>Metazoa</taxon>
        <taxon>Ecdysozoa</taxon>
        <taxon>Arthropoda</taxon>
        <taxon>Hexapoda</taxon>
        <taxon>Insecta</taxon>
        <taxon>Pterygota</taxon>
        <taxon>Neoptera</taxon>
        <taxon>Paraneoptera</taxon>
        <taxon>Thysanoptera</taxon>
        <taxon>Terebrantia</taxon>
        <taxon>Thripoidea</taxon>
        <taxon>Thripidae</taxon>
        <taxon>Megalurothrips</taxon>
    </lineage>
</organism>
<feature type="disulfide bond" evidence="8">
    <location>
        <begin position="24"/>
        <end position="36"/>
    </location>
</feature>
<sequence length="441" mass="47160">MMAITGPGLVLFLLSACFGAAATCSYGEFQCKNEKCISIYSKCDGQDDCGDGSDEGLPLCSAGNTTILAGDTLTASVQYKGKDLNGVVLFLLCGGSACSGLFIGNYGNNGSLAYNAWVGCNVEGKYCNYTVHQGKVYHYYNPGQLRFFVNRRDSELAVWLDGHPDVVATVPVQEGQTRLRVKPAVWRADMPVELQVADKCPNGNFLCSNGKCITVFNKCDGFDDCGDGSDEGLPLCSAGNTTILAGDTLTASVEYKGVELNGVVLVVLCGGSTCGGLYLGTNKKSGSLAYNAWVGCNKEGEYCKTTVHQGEMDQYYSPGLLRFVVQRRVSELAVWLEGRPDVTATVPVSEGQTGLRVKPAVWRADMPVQFQAAASPSFPPLPAPPACPPGVGYLLLPSPVFCDEYRVCAAGAAQVMRCPAPKRFHYERQACDWPANAPCHR</sequence>
<evidence type="ECO:0000256" key="9">
    <source>
        <dbReference type="SAM" id="SignalP"/>
    </source>
</evidence>
<dbReference type="InterPro" id="IPR002172">
    <property type="entry name" value="LDrepeatLR_classA_rpt"/>
</dbReference>
<keyword evidence="6" id="KW-0472">Membrane</keyword>
<comment type="caution">
    <text evidence="11">The sequence shown here is derived from an EMBL/GenBank/DDBJ whole genome shotgun (WGS) entry which is preliminary data.</text>
</comment>
<dbReference type="AlphaFoldDB" id="A0AAV7X9M5"/>
<dbReference type="InterPro" id="IPR050685">
    <property type="entry name" value="LDLR"/>
</dbReference>
<dbReference type="Proteomes" id="UP001075354">
    <property type="component" value="Chromosome 15"/>
</dbReference>
<keyword evidence="3" id="KW-0812">Transmembrane</keyword>
<evidence type="ECO:0000256" key="2">
    <source>
        <dbReference type="ARBA" id="ARBA00004308"/>
    </source>
</evidence>
<feature type="domain" description="Chitin-binding type-2" evidence="10">
    <location>
        <begin position="384"/>
        <end position="441"/>
    </location>
</feature>
<dbReference type="PROSITE" id="PS01209">
    <property type="entry name" value="LDLRA_1"/>
    <property type="match status" value="2"/>
</dbReference>
<keyword evidence="9" id="KW-0732">Signal</keyword>
<dbReference type="Gene3D" id="2.170.140.10">
    <property type="entry name" value="Chitin binding domain"/>
    <property type="match status" value="1"/>
</dbReference>
<feature type="disulfide bond" evidence="8">
    <location>
        <begin position="31"/>
        <end position="49"/>
    </location>
</feature>
<feature type="disulfide bond" evidence="8">
    <location>
        <begin position="207"/>
        <end position="225"/>
    </location>
</feature>
<dbReference type="Pfam" id="PF01607">
    <property type="entry name" value="CBM_14"/>
    <property type="match status" value="1"/>
</dbReference>
<protein>
    <recommendedName>
        <fullName evidence="10">Chitin-binding type-2 domain-containing protein</fullName>
    </recommendedName>
</protein>
<evidence type="ECO:0000256" key="6">
    <source>
        <dbReference type="ARBA" id="ARBA00023136"/>
    </source>
</evidence>
<evidence type="ECO:0000256" key="7">
    <source>
        <dbReference type="ARBA" id="ARBA00023157"/>
    </source>
</evidence>
<dbReference type="GO" id="GO:0012505">
    <property type="term" value="C:endomembrane system"/>
    <property type="evidence" value="ECO:0007669"/>
    <property type="project" value="UniProtKB-SubCell"/>
</dbReference>
<evidence type="ECO:0000259" key="10">
    <source>
        <dbReference type="PROSITE" id="PS50940"/>
    </source>
</evidence>
<keyword evidence="7 8" id="KW-1015">Disulfide bond</keyword>
<dbReference type="PRINTS" id="PR00261">
    <property type="entry name" value="LDLRECEPTOR"/>
</dbReference>
<evidence type="ECO:0000256" key="3">
    <source>
        <dbReference type="ARBA" id="ARBA00022692"/>
    </source>
</evidence>
<keyword evidence="4" id="KW-0677">Repeat</keyword>
<evidence type="ECO:0000256" key="5">
    <source>
        <dbReference type="ARBA" id="ARBA00022989"/>
    </source>
</evidence>
<dbReference type="Pfam" id="PF00057">
    <property type="entry name" value="Ldl_recept_a"/>
    <property type="match status" value="2"/>
</dbReference>
<dbReference type="GO" id="GO:0005886">
    <property type="term" value="C:plasma membrane"/>
    <property type="evidence" value="ECO:0007669"/>
    <property type="project" value="TreeGrafter"/>
</dbReference>
<dbReference type="InterPro" id="IPR036508">
    <property type="entry name" value="Chitin-bd_dom_sf"/>
</dbReference>
<dbReference type="Gene3D" id="4.10.400.10">
    <property type="entry name" value="Low-density Lipoprotein Receptor"/>
    <property type="match status" value="2"/>
</dbReference>
<dbReference type="InterPro" id="IPR002557">
    <property type="entry name" value="Chitin-bd_dom"/>
</dbReference>
<dbReference type="GO" id="GO:0005576">
    <property type="term" value="C:extracellular region"/>
    <property type="evidence" value="ECO:0007669"/>
    <property type="project" value="InterPro"/>
</dbReference>
<dbReference type="PANTHER" id="PTHR24270">
    <property type="entry name" value="LOW-DENSITY LIPOPROTEIN RECEPTOR-RELATED"/>
    <property type="match status" value="1"/>
</dbReference>
<gene>
    <name evidence="11" type="ORF">ONE63_004539</name>
</gene>
<dbReference type="InterPro" id="IPR036055">
    <property type="entry name" value="LDL_receptor-like_sf"/>
</dbReference>
<dbReference type="InterPro" id="IPR023415">
    <property type="entry name" value="LDLR_class-A_CS"/>
</dbReference>
<dbReference type="GO" id="GO:0016192">
    <property type="term" value="P:vesicle-mediated transport"/>
    <property type="evidence" value="ECO:0007669"/>
    <property type="project" value="UniProtKB-ARBA"/>
</dbReference>